<proteinExistence type="predicted"/>
<reference evidence="3 4" key="1">
    <citation type="journal article" date="2017" name="Poromechanics V (2013)">
        <title>Genomic Characterization of the Arsenic-Tolerant Actinobacterium, &lt;i&gt;Rhodococcus erythropolis&lt;/i&gt; S43.</title>
        <authorList>
            <person name="Retamal-Morales G."/>
            <person name="Mehnert M."/>
            <person name="Schwabe R."/>
            <person name="Tischler D."/>
            <person name="Schloemann M."/>
            <person name="Levican G.J."/>
        </authorList>
    </citation>
    <scope>NUCLEOTIDE SEQUENCE [LARGE SCALE GENOMIC DNA]</scope>
    <source>
        <strain evidence="3 4">S43</strain>
    </source>
</reference>
<accession>A0A5N5ELX3</accession>
<dbReference type="Proteomes" id="UP000325576">
    <property type="component" value="Unassembled WGS sequence"/>
</dbReference>
<evidence type="ECO:0000313" key="4">
    <source>
        <dbReference type="Proteomes" id="UP000325576"/>
    </source>
</evidence>
<evidence type="ECO:0000256" key="2">
    <source>
        <dbReference type="SAM" id="MobiDB-lite"/>
    </source>
</evidence>
<evidence type="ECO:0000313" key="3">
    <source>
        <dbReference type="EMBL" id="KAB2587264.1"/>
    </source>
</evidence>
<organism evidence="3 4">
    <name type="scientific">Rhodococcus erythropolis</name>
    <name type="common">Arthrobacter picolinophilus</name>
    <dbReference type="NCBI Taxonomy" id="1833"/>
    <lineage>
        <taxon>Bacteria</taxon>
        <taxon>Bacillati</taxon>
        <taxon>Actinomycetota</taxon>
        <taxon>Actinomycetes</taxon>
        <taxon>Mycobacteriales</taxon>
        <taxon>Nocardiaceae</taxon>
        <taxon>Rhodococcus</taxon>
        <taxon>Rhodococcus erythropolis group</taxon>
    </lineage>
</organism>
<evidence type="ECO:0000256" key="1">
    <source>
        <dbReference type="SAM" id="Coils"/>
    </source>
</evidence>
<protein>
    <submittedName>
        <fullName evidence="3">Uncharacterized protein</fullName>
    </submittedName>
</protein>
<keyword evidence="1" id="KW-0175">Coiled coil</keyword>
<gene>
    <name evidence="3" type="ORF">BS297_00875</name>
</gene>
<feature type="region of interest" description="Disordered" evidence="2">
    <location>
        <begin position="54"/>
        <end position="99"/>
    </location>
</feature>
<dbReference type="EMBL" id="MRBO01000021">
    <property type="protein sequence ID" value="KAB2587264.1"/>
    <property type="molecule type" value="Genomic_DNA"/>
</dbReference>
<feature type="coiled-coil region" evidence="1">
    <location>
        <begin position="110"/>
        <end position="144"/>
    </location>
</feature>
<comment type="caution">
    <text evidence="3">The sequence shown here is derived from an EMBL/GenBank/DDBJ whole genome shotgun (WGS) entry which is preliminary data.</text>
</comment>
<sequence>MPASGSTKIKKEIFDSIVARSKKSTPEEIAMQTGYKVSTVKVIRQAKTWEEFQRRRNAQAQRVSAKRAMNPAPRPVATKTHRPPKPMKAPQPTSEPRHDEVTAHMLNEAYEESQATNRHLTALVEKLSERLEDLSLQHDSLKLDNRRNQSAIKALQDAETRRTVAINKSNRSWFPWSNR</sequence>
<dbReference type="AlphaFoldDB" id="A0A5N5ELX3"/>
<name>A0A5N5ELX3_RHOER</name>